<evidence type="ECO:0000313" key="2">
    <source>
        <dbReference type="EMBL" id="KAF6198453.1"/>
    </source>
</evidence>
<protein>
    <recommendedName>
        <fullName evidence="1">G-protein coupled receptors family 2 profile 1 domain-containing protein</fullName>
    </recommendedName>
</protein>
<comment type="caution">
    <text evidence="2">The sequence shown here is derived from an EMBL/GenBank/DDBJ whole genome shotgun (WGS) entry which is preliminary data.</text>
</comment>
<evidence type="ECO:0000313" key="3">
    <source>
        <dbReference type="Proteomes" id="UP000466442"/>
    </source>
</evidence>
<dbReference type="GO" id="GO:0005886">
    <property type="term" value="C:plasma membrane"/>
    <property type="evidence" value="ECO:0007669"/>
    <property type="project" value="TreeGrafter"/>
</dbReference>
<dbReference type="InterPro" id="IPR050332">
    <property type="entry name" value="GPCR_2"/>
</dbReference>
<dbReference type="AlphaFoldDB" id="A0A6A4IYU1"/>
<dbReference type="OrthoDB" id="5967113at2759"/>
<dbReference type="PANTHER" id="PTHR45620">
    <property type="entry name" value="PDF RECEPTOR-LIKE PROTEIN-RELATED"/>
    <property type="match status" value="1"/>
</dbReference>
<dbReference type="EMBL" id="WIXP02000016">
    <property type="protein sequence ID" value="KAF6198453.1"/>
    <property type="molecule type" value="Genomic_DNA"/>
</dbReference>
<evidence type="ECO:0000259" key="1">
    <source>
        <dbReference type="PROSITE" id="PS50227"/>
    </source>
</evidence>
<dbReference type="GO" id="GO:0007188">
    <property type="term" value="P:adenylate cyclase-modulating G protein-coupled receptor signaling pathway"/>
    <property type="evidence" value="ECO:0007669"/>
    <property type="project" value="TreeGrafter"/>
</dbReference>
<dbReference type="InterPro" id="IPR001879">
    <property type="entry name" value="GPCR_2_extracellular_dom"/>
</dbReference>
<dbReference type="Pfam" id="PF02793">
    <property type="entry name" value="HRM"/>
    <property type="match status" value="1"/>
</dbReference>
<dbReference type="PANTHER" id="PTHR45620:SF17">
    <property type="entry name" value="PDF RECEPTOR"/>
    <property type="match status" value="1"/>
</dbReference>
<gene>
    <name evidence="2" type="ORF">GE061_008201</name>
</gene>
<dbReference type="PROSITE" id="PS50227">
    <property type="entry name" value="G_PROTEIN_RECEP_F2_3"/>
    <property type="match status" value="1"/>
</dbReference>
<accession>A0A6A4IYU1</accession>
<dbReference type="SUPFAM" id="SSF111418">
    <property type="entry name" value="Hormone receptor domain"/>
    <property type="match status" value="1"/>
</dbReference>
<dbReference type="InterPro" id="IPR036445">
    <property type="entry name" value="GPCR_2_extracell_dom_sf"/>
</dbReference>
<dbReference type="Proteomes" id="UP000466442">
    <property type="component" value="Linkage Group LG16"/>
</dbReference>
<dbReference type="Gene3D" id="4.10.1240.10">
    <property type="entry name" value="GPCR, family 2, extracellular hormone receptor domain"/>
    <property type="match status" value="1"/>
</dbReference>
<feature type="domain" description="G-protein coupled receptors family 2 profile 1" evidence="1">
    <location>
        <begin position="8"/>
        <end position="91"/>
    </location>
</feature>
<dbReference type="InterPro" id="IPR017983">
    <property type="entry name" value="GPCR_2_secretin-like_CS"/>
</dbReference>
<organism evidence="2 3">
    <name type="scientific">Apolygus lucorum</name>
    <name type="common">Small green plant bug</name>
    <name type="synonym">Lygocoris lucorum</name>
    <dbReference type="NCBI Taxonomy" id="248454"/>
    <lineage>
        <taxon>Eukaryota</taxon>
        <taxon>Metazoa</taxon>
        <taxon>Ecdysozoa</taxon>
        <taxon>Arthropoda</taxon>
        <taxon>Hexapoda</taxon>
        <taxon>Insecta</taxon>
        <taxon>Pterygota</taxon>
        <taxon>Neoptera</taxon>
        <taxon>Paraneoptera</taxon>
        <taxon>Hemiptera</taxon>
        <taxon>Heteroptera</taxon>
        <taxon>Panheteroptera</taxon>
        <taxon>Cimicomorpha</taxon>
        <taxon>Miridae</taxon>
        <taxon>Mirini</taxon>
        <taxon>Apolygus</taxon>
    </lineage>
</organism>
<dbReference type="PROSITE" id="PS00649">
    <property type="entry name" value="G_PROTEIN_RECEP_F2_1"/>
    <property type="match status" value="1"/>
</dbReference>
<reference evidence="2" key="1">
    <citation type="journal article" date="2021" name="Mol. Ecol. Resour.">
        <title>Apolygus lucorum genome provides insights into omnivorousness and mesophyll feeding.</title>
        <authorList>
            <person name="Liu Y."/>
            <person name="Liu H."/>
            <person name="Wang H."/>
            <person name="Huang T."/>
            <person name="Liu B."/>
            <person name="Yang B."/>
            <person name="Yin L."/>
            <person name="Li B."/>
            <person name="Zhang Y."/>
            <person name="Zhang S."/>
            <person name="Jiang F."/>
            <person name="Zhang X."/>
            <person name="Ren Y."/>
            <person name="Wang B."/>
            <person name="Wang S."/>
            <person name="Lu Y."/>
            <person name="Wu K."/>
            <person name="Fan W."/>
            <person name="Wang G."/>
        </authorList>
    </citation>
    <scope>NUCLEOTIDE SEQUENCE</scope>
    <source>
        <strain evidence="2">12Hb</strain>
    </source>
</reference>
<proteinExistence type="predicted"/>
<dbReference type="SMART" id="SM00008">
    <property type="entry name" value="HormR"/>
    <property type="match status" value="1"/>
</dbReference>
<dbReference type="GO" id="GO:0008528">
    <property type="term" value="F:G protein-coupled peptide receptor activity"/>
    <property type="evidence" value="ECO:0007669"/>
    <property type="project" value="TreeGrafter"/>
</dbReference>
<sequence length="113" mass="12545">MNVFSNETCQEKYLNSTQGDGFCPAVWDKVLCWPPTRRGSVTSQSCPTNQQGLDPSGFVSKKCLETGQWEGKRPGEGQAGWTNYTPCYTPELLQLTRKLGSSHEAQVKLNEAE</sequence>
<name>A0A6A4IYU1_APOLU</name>
<keyword evidence="3" id="KW-1185">Reference proteome</keyword>